<dbReference type="PROSITE" id="PS51257">
    <property type="entry name" value="PROKAR_LIPOPROTEIN"/>
    <property type="match status" value="1"/>
</dbReference>
<dbReference type="Pfam" id="PF07244">
    <property type="entry name" value="POTRA"/>
    <property type="match status" value="1"/>
</dbReference>
<accession>A0ABW2L9C2</accession>
<evidence type="ECO:0000256" key="1">
    <source>
        <dbReference type="SAM" id="SignalP"/>
    </source>
</evidence>
<comment type="caution">
    <text evidence="3">The sequence shown here is derived from an EMBL/GenBank/DDBJ whole genome shotgun (WGS) entry which is preliminary data.</text>
</comment>
<sequence length="195" mass="21372">MKTTLCKLALCVSSVLASCERQEANWSPRDGDRIGVVEIRFDGATDIDPVHVANFLKLTDGSSYTAEAVDDDIRALYESGLVDDVRVLAEPADGALRLIYAVTPRPPFGPPFCIGNTAFWDKRLAEASGLSENESITIESLEIARDRIRTFYADRGYPDAEVVCRSWEGGKASVDDYIFVVVEGHLAPQPANETE</sequence>
<evidence type="ECO:0000313" key="4">
    <source>
        <dbReference type="Proteomes" id="UP001596472"/>
    </source>
</evidence>
<dbReference type="Gene3D" id="3.10.20.310">
    <property type="entry name" value="membrane protein fhac"/>
    <property type="match status" value="2"/>
</dbReference>
<protein>
    <submittedName>
        <fullName evidence="3">POTRA domain-containing protein</fullName>
    </submittedName>
</protein>
<gene>
    <name evidence="3" type="ORF">ACFQY0_13480</name>
</gene>
<dbReference type="InterPro" id="IPR010827">
    <property type="entry name" value="BamA/TamA_POTRA"/>
</dbReference>
<feature type="signal peptide" evidence="1">
    <location>
        <begin position="1"/>
        <end position="17"/>
    </location>
</feature>
<dbReference type="Proteomes" id="UP001596472">
    <property type="component" value="Unassembled WGS sequence"/>
</dbReference>
<keyword evidence="4" id="KW-1185">Reference proteome</keyword>
<dbReference type="RefSeq" id="WP_379713238.1">
    <property type="nucleotide sequence ID" value="NZ_JBHTBS010000006.1"/>
</dbReference>
<dbReference type="EMBL" id="JBHTBS010000006">
    <property type="protein sequence ID" value="MFC7338200.1"/>
    <property type="molecule type" value="Genomic_DNA"/>
</dbReference>
<proteinExistence type="predicted"/>
<reference evidence="4" key="1">
    <citation type="journal article" date="2019" name="Int. J. Syst. Evol. Microbiol.">
        <title>The Global Catalogue of Microorganisms (GCM) 10K type strain sequencing project: providing services to taxonomists for standard genome sequencing and annotation.</title>
        <authorList>
            <consortium name="The Broad Institute Genomics Platform"/>
            <consortium name="The Broad Institute Genome Sequencing Center for Infectious Disease"/>
            <person name="Wu L."/>
            <person name="Ma J."/>
        </authorList>
    </citation>
    <scope>NUCLEOTIDE SEQUENCE [LARGE SCALE GENOMIC DNA]</scope>
    <source>
        <strain evidence="4">CGMCC 4.1467</strain>
    </source>
</reference>
<keyword evidence="1" id="KW-0732">Signal</keyword>
<organism evidence="3 4">
    <name type="scientific">Haloferula chungangensis</name>
    <dbReference type="NCBI Taxonomy" id="1048331"/>
    <lineage>
        <taxon>Bacteria</taxon>
        <taxon>Pseudomonadati</taxon>
        <taxon>Verrucomicrobiota</taxon>
        <taxon>Verrucomicrobiia</taxon>
        <taxon>Verrucomicrobiales</taxon>
        <taxon>Verrucomicrobiaceae</taxon>
        <taxon>Haloferula</taxon>
    </lineage>
</organism>
<feature type="chain" id="PRO_5045378783" evidence="1">
    <location>
        <begin position="18"/>
        <end position="195"/>
    </location>
</feature>
<evidence type="ECO:0000313" key="3">
    <source>
        <dbReference type="EMBL" id="MFC7338200.1"/>
    </source>
</evidence>
<evidence type="ECO:0000259" key="2">
    <source>
        <dbReference type="Pfam" id="PF07244"/>
    </source>
</evidence>
<feature type="domain" description="POTRA" evidence="2">
    <location>
        <begin position="115"/>
        <end position="184"/>
    </location>
</feature>
<name>A0ABW2L9C2_9BACT</name>